<keyword evidence="1" id="KW-0812">Transmembrane</keyword>
<dbReference type="InterPro" id="IPR002060">
    <property type="entry name" value="Squ/phyt_synthse"/>
</dbReference>
<evidence type="ECO:0000313" key="3">
    <source>
        <dbReference type="Proteomes" id="UP000657385"/>
    </source>
</evidence>
<accession>A0A931B1W6</accession>
<evidence type="ECO:0000313" key="2">
    <source>
        <dbReference type="EMBL" id="MBF9068728.1"/>
    </source>
</evidence>
<dbReference type="InterPro" id="IPR008949">
    <property type="entry name" value="Isoprenoid_synthase_dom_sf"/>
</dbReference>
<protein>
    <submittedName>
        <fullName evidence="2">Squalene/phytoene synthase family protein</fullName>
    </submittedName>
</protein>
<keyword evidence="3" id="KW-1185">Reference proteome</keyword>
<dbReference type="SUPFAM" id="SSF48576">
    <property type="entry name" value="Terpenoid synthases"/>
    <property type="match status" value="1"/>
</dbReference>
<keyword evidence="1" id="KW-0472">Membrane</keyword>
<reference evidence="2" key="1">
    <citation type="submission" date="2020-11" db="EMBL/GenBank/DDBJ databases">
        <title>Isolation and identification of active actinomycetes.</title>
        <authorList>
            <person name="Yu B."/>
        </authorList>
    </citation>
    <scope>NUCLEOTIDE SEQUENCE</scope>
    <source>
        <strain evidence="2">NEAU-YB345</strain>
    </source>
</reference>
<gene>
    <name evidence="2" type="ORF">I2501_11910</name>
</gene>
<feature type="transmembrane region" description="Helical" evidence="1">
    <location>
        <begin position="36"/>
        <end position="59"/>
    </location>
</feature>
<evidence type="ECO:0000256" key="1">
    <source>
        <dbReference type="SAM" id="Phobius"/>
    </source>
</evidence>
<dbReference type="Gene3D" id="1.10.600.10">
    <property type="entry name" value="Farnesyl Diphosphate Synthase"/>
    <property type="match status" value="1"/>
</dbReference>
<proteinExistence type="predicted"/>
<dbReference type="Proteomes" id="UP000657385">
    <property type="component" value="Unassembled WGS sequence"/>
</dbReference>
<organism evidence="2 3">
    <name type="scientific">Streptacidiphilus fuscans</name>
    <dbReference type="NCBI Taxonomy" id="2789292"/>
    <lineage>
        <taxon>Bacteria</taxon>
        <taxon>Bacillati</taxon>
        <taxon>Actinomycetota</taxon>
        <taxon>Actinomycetes</taxon>
        <taxon>Kitasatosporales</taxon>
        <taxon>Streptomycetaceae</taxon>
        <taxon>Streptacidiphilus</taxon>
    </lineage>
</organism>
<dbReference type="Pfam" id="PF00494">
    <property type="entry name" value="SQS_PSY"/>
    <property type="match status" value="1"/>
</dbReference>
<dbReference type="EMBL" id="JADPRT010000004">
    <property type="protein sequence ID" value="MBF9068728.1"/>
    <property type="molecule type" value="Genomic_DNA"/>
</dbReference>
<dbReference type="AlphaFoldDB" id="A0A931B1W6"/>
<dbReference type="RefSeq" id="WP_196193886.1">
    <property type="nucleotide sequence ID" value="NZ_JADPRT010000004.1"/>
</dbReference>
<keyword evidence="1" id="KW-1133">Transmembrane helix</keyword>
<comment type="caution">
    <text evidence="2">The sequence shown here is derived from an EMBL/GenBank/DDBJ whole genome shotgun (WGS) entry which is preliminary data.</text>
</comment>
<sequence length="317" mass="34093">MTTWNRTLDAAGVHEPALRADYTAQRRAISRYRPEAYLAVRLLVPAALVPHVVVATAFMHRNDDVLDSEDGSADREVRRAEYGKFAASVLDALAGGTPAGPEAQLLRALAHTASVRPELREAVEELLRKEPVDLDFDGFTTESDYQGYLDAYALPALMVIACLLGPAPAPPDGRFRDACRTFIDGSQRLDFVNDLAEDLASGRLTVPTQLMDDFGVTRADLAGGASSGTAALIAHLLGLARTTLAQSHALVALVPPENRPMIRALIGLEELTAVAAARKGPALLQGSARPSVPSALALLLREYREARRVRRGRSGTR</sequence>
<name>A0A931B1W6_9ACTN</name>